<keyword evidence="3" id="KW-1185">Reference proteome</keyword>
<accession>A0ABQ6GMU1</accession>
<dbReference type="GO" id="GO:0004519">
    <property type="term" value="F:endonuclease activity"/>
    <property type="evidence" value="ECO:0007669"/>
    <property type="project" value="UniProtKB-KW"/>
</dbReference>
<dbReference type="RefSeq" id="WP_284241769.1">
    <property type="nucleotide sequence ID" value="NZ_BSSQ01000024.1"/>
</dbReference>
<name>A0ABQ6GMU1_9BACL</name>
<keyword evidence="2" id="KW-0540">Nuclease</keyword>
<organism evidence="2 3">
    <name type="scientific">Paenibacillus glycanilyticus</name>
    <dbReference type="NCBI Taxonomy" id="126569"/>
    <lineage>
        <taxon>Bacteria</taxon>
        <taxon>Bacillati</taxon>
        <taxon>Bacillota</taxon>
        <taxon>Bacilli</taxon>
        <taxon>Bacillales</taxon>
        <taxon>Paenibacillaceae</taxon>
        <taxon>Paenibacillus</taxon>
    </lineage>
</organism>
<dbReference type="SUPFAM" id="SSF51658">
    <property type="entry name" value="Xylose isomerase-like"/>
    <property type="match status" value="1"/>
</dbReference>
<protein>
    <submittedName>
        <fullName evidence="2">Endonuclease</fullName>
    </submittedName>
</protein>
<gene>
    <name evidence="2" type="ORF">MU1_53040</name>
</gene>
<reference evidence="2 3" key="1">
    <citation type="submission" date="2023-03" db="EMBL/GenBank/DDBJ databases">
        <title>Draft genome sequence of the bacteria which degrade cell wall of Tricholomamatutake.</title>
        <authorList>
            <person name="Konishi Y."/>
            <person name="Fukuta Y."/>
            <person name="Shirasaka N."/>
        </authorList>
    </citation>
    <scope>NUCLEOTIDE SEQUENCE [LARGE SCALE GENOMIC DNA]</scope>
    <source>
        <strain evidence="3">mu1</strain>
    </source>
</reference>
<dbReference type="Gene3D" id="3.20.20.150">
    <property type="entry name" value="Divalent-metal-dependent TIM barrel enzymes"/>
    <property type="match status" value="1"/>
</dbReference>
<evidence type="ECO:0000313" key="3">
    <source>
        <dbReference type="Proteomes" id="UP001157114"/>
    </source>
</evidence>
<dbReference type="InterPro" id="IPR036237">
    <property type="entry name" value="Xyl_isomerase-like_sf"/>
</dbReference>
<dbReference type="InterPro" id="IPR050312">
    <property type="entry name" value="IolE/XylAMocC-like"/>
</dbReference>
<comment type="caution">
    <text evidence="2">The sequence shown here is derived from an EMBL/GenBank/DDBJ whole genome shotgun (WGS) entry which is preliminary data.</text>
</comment>
<proteinExistence type="predicted"/>
<feature type="domain" description="Xylose isomerase-like TIM barrel" evidence="1">
    <location>
        <begin position="111"/>
        <end position="242"/>
    </location>
</feature>
<dbReference type="PANTHER" id="PTHR12110:SF52">
    <property type="entry name" value="XYLOSE ISOMERASE"/>
    <property type="match status" value="1"/>
</dbReference>
<keyword evidence="2" id="KW-0255">Endonuclease</keyword>
<dbReference type="EMBL" id="BSSQ01000024">
    <property type="protein sequence ID" value="GLX70956.1"/>
    <property type="molecule type" value="Genomic_DNA"/>
</dbReference>
<evidence type="ECO:0000313" key="2">
    <source>
        <dbReference type="EMBL" id="GLX70956.1"/>
    </source>
</evidence>
<dbReference type="PANTHER" id="PTHR12110">
    <property type="entry name" value="HYDROXYPYRUVATE ISOMERASE"/>
    <property type="match status" value="1"/>
</dbReference>
<sequence length="268" mass="29932">MKLGISSYSLTWSIGVPGYPAPRKPIGAIDLLEIAHSNGIKLVQIADNLPLHLMSDAALLRLKAHAETLGIEIEVGTRGTEPQHLLQYLRIASLLGSTLCRTLIVEKSLTVPLQHLREVLPLFEQSGVRLAVENHGLHTTKELASLFEACNHPFLGCCLDTVNSFSALDSPDTVIQDLSPYVINLHLKDFDITRVDHQMGFMVLGRPAGYGKLDIDGLMQTIRHNQSDSNVILELWTPFTESVDRTVELEHQWFEQSLQYLHTNHFSK</sequence>
<keyword evidence="2" id="KW-0378">Hydrolase</keyword>
<evidence type="ECO:0000259" key="1">
    <source>
        <dbReference type="Pfam" id="PF01261"/>
    </source>
</evidence>
<dbReference type="Proteomes" id="UP001157114">
    <property type="component" value="Unassembled WGS sequence"/>
</dbReference>
<dbReference type="InterPro" id="IPR013022">
    <property type="entry name" value="Xyl_isomerase-like_TIM-brl"/>
</dbReference>
<dbReference type="Pfam" id="PF01261">
    <property type="entry name" value="AP_endonuc_2"/>
    <property type="match status" value="1"/>
</dbReference>